<keyword evidence="4" id="KW-1185">Reference proteome</keyword>
<gene>
    <name evidence="3" type="ORF">Mkiyose1413_21380</name>
    <name evidence="2" type="ORF">SRL2020028_12600</name>
</gene>
<evidence type="ECO:0000313" key="2">
    <source>
        <dbReference type="EMBL" id="GLB82004.1"/>
    </source>
</evidence>
<sequence length="94" mass="8958">MVSGATGTCFSSLAPSARTQPSGVVTRAGVPGGTEPSAEVAAPTGCAGSGSAVAGGVFNNASETAKAAARRTTAEFGITGFTLRTVPAAARIAS</sequence>
<accession>A0A9P3UU44</accession>
<dbReference type="EMBL" id="BRZI01000012">
    <property type="protein sequence ID" value="GLD30255.1"/>
    <property type="molecule type" value="Genomic_DNA"/>
</dbReference>
<proteinExistence type="predicted"/>
<protein>
    <submittedName>
        <fullName evidence="3">Uncharacterized protein</fullName>
    </submittedName>
</protein>
<evidence type="ECO:0000313" key="4">
    <source>
        <dbReference type="Proteomes" id="UP001064782"/>
    </source>
</evidence>
<dbReference type="AlphaFoldDB" id="A0A9P3UU44"/>
<name>A0A9P3UU44_9MYCO</name>
<dbReference type="Proteomes" id="UP001165663">
    <property type="component" value="Unassembled WGS sequence"/>
</dbReference>
<evidence type="ECO:0000256" key="1">
    <source>
        <dbReference type="SAM" id="MobiDB-lite"/>
    </source>
</evidence>
<feature type="region of interest" description="Disordered" evidence="1">
    <location>
        <begin position="1"/>
        <end position="43"/>
    </location>
</feature>
<evidence type="ECO:0000313" key="3">
    <source>
        <dbReference type="EMBL" id="GLD30255.1"/>
    </source>
</evidence>
<dbReference type="EMBL" id="BRXE01000008">
    <property type="protein sequence ID" value="GLB82004.1"/>
    <property type="molecule type" value="Genomic_DNA"/>
</dbReference>
<dbReference type="Proteomes" id="UP001064782">
    <property type="component" value="Unassembled WGS sequence"/>
</dbReference>
<reference evidence="3" key="1">
    <citation type="submission" date="2022-08" db="EMBL/GenBank/DDBJ databases">
        <title>Mycobacterium kiyosense sp. nov., scotochromogenic slow-glowing species isolated from respiratory specimens.</title>
        <authorList>
            <person name="Fukano H."/>
            <person name="Kazumi Y."/>
            <person name="Sakagami N."/>
            <person name="Ato M."/>
            <person name="Mitarai S."/>
            <person name="Hoshino Y."/>
        </authorList>
    </citation>
    <scope>NUCLEOTIDE SEQUENCE</scope>
    <source>
        <strain evidence="3">1413</strain>
        <strain evidence="2">SRL2020-028</strain>
    </source>
</reference>
<organism evidence="3 4">
    <name type="scientific">Mycobacterium kiyosense</name>
    <dbReference type="NCBI Taxonomy" id="2871094"/>
    <lineage>
        <taxon>Bacteria</taxon>
        <taxon>Bacillati</taxon>
        <taxon>Actinomycetota</taxon>
        <taxon>Actinomycetes</taxon>
        <taxon>Mycobacteriales</taxon>
        <taxon>Mycobacteriaceae</taxon>
        <taxon>Mycobacterium</taxon>
    </lineage>
</organism>
<comment type="caution">
    <text evidence="3">The sequence shown here is derived from an EMBL/GenBank/DDBJ whole genome shotgun (WGS) entry which is preliminary data.</text>
</comment>
<feature type="compositionally biased region" description="Polar residues" evidence="1">
    <location>
        <begin position="1"/>
        <end position="23"/>
    </location>
</feature>